<reference evidence="5" key="1">
    <citation type="submission" date="2023-03" db="EMBL/GenBank/DDBJ databases">
        <authorList>
            <person name="Shen W."/>
            <person name="Cai J."/>
        </authorList>
    </citation>
    <scope>NUCLEOTIDE SEQUENCE</scope>
    <source>
        <strain evidence="5">B226-2</strain>
    </source>
</reference>
<dbReference type="CDD" id="cd06165">
    <property type="entry name" value="Sortase_A"/>
    <property type="match status" value="1"/>
</dbReference>
<dbReference type="SUPFAM" id="SSF63817">
    <property type="entry name" value="Sortase"/>
    <property type="match status" value="1"/>
</dbReference>
<comment type="caution">
    <text evidence="5">The sequence shown here is derived from an EMBL/GenBank/DDBJ whole genome shotgun (WGS) entry which is preliminary data.</text>
</comment>
<name>A0AAW8U3K1_9ENTE</name>
<protein>
    <submittedName>
        <fullName evidence="5">Class A sortase</fullName>
    </submittedName>
</protein>
<keyword evidence="3" id="KW-0788">Thiol protease</keyword>
<dbReference type="GO" id="GO:0008234">
    <property type="term" value="F:cysteine-type peptidase activity"/>
    <property type="evidence" value="ECO:0007669"/>
    <property type="project" value="UniProtKB-KW"/>
</dbReference>
<dbReference type="InterPro" id="IPR023365">
    <property type="entry name" value="Sortase_dom-sf"/>
</dbReference>
<evidence type="ECO:0000256" key="2">
    <source>
        <dbReference type="ARBA" id="ARBA00022801"/>
    </source>
</evidence>
<keyword evidence="2" id="KW-0378">Hydrolase</keyword>
<dbReference type="Proteomes" id="UP001256711">
    <property type="component" value="Unassembled WGS sequence"/>
</dbReference>
<evidence type="ECO:0000313" key="5">
    <source>
        <dbReference type="EMBL" id="MDT2811272.1"/>
    </source>
</evidence>
<feature type="active site" description="Acyl-thioester intermediate" evidence="4">
    <location>
        <position position="197"/>
    </location>
</feature>
<evidence type="ECO:0000256" key="1">
    <source>
        <dbReference type="ARBA" id="ARBA00022670"/>
    </source>
</evidence>
<proteinExistence type="predicted"/>
<dbReference type="EMBL" id="JARQBJ010000006">
    <property type="protein sequence ID" value="MDT2811272.1"/>
    <property type="molecule type" value="Genomic_DNA"/>
</dbReference>
<sequence>MKKRRIRRYVGNLLLVLLFVLGLALVFNNQIKNVVMKHNTERYAVSKATAETIQENQQKEETFDFDAVESASAQAVFQAQLNNRQLPLVGGVALPAVAINLPIFKGLSNEALLWGAGTMWPDQVMGEGNYSLASHRGADPGYLFEALDQTQVGDPIYLTDLTNIYVYQATLNITVDPTETQYIDPVPDKQLVTLITCNELGGSKRVVVQGELTGVTPVNEASDAELAAFNLEQKTY</sequence>
<dbReference type="RefSeq" id="WP_270598496.1">
    <property type="nucleotide sequence ID" value="NZ_JAQESC010000009.1"/>
</dbReference>
<evidence type="ECO:0000256" key="3">
    <source>
        <dbReference type="ARBA" id="ARBA00022807"/>
    </source>
</evidence>
<dbReference type="InterPro" id="IPR005754">
    <property type="entry name" value="Sortase"/>
</dbReference>
<feature type="active site" description="Proton donor/acceptor" evidence="4">
    <location>
        <position position="135"/>
    </location>
</feature>
<evidence type="ECO:0000256" key="4">
    <source>
        <dbReference type="PIRSR" id="PIRSR605754-1"/>
    </source>
</evidence>
<dbReference type="InterPro" id="IPR042007">
    <property type="entry name" value="Sortase_A"/>
</dbReference>
<dbReference type="Gene3D" id="2.40.260.10">
    <property type="entry name" value="Sortase"/>
    <property type="match status" value="1"/>
</dbReference>
<dbReference type="Pfam" id="PF04203">
    <property type="entry name" value="Sortase"/>
    <property type="match status" value="1"/>
</dbReference>
<accession>A0AAW8U3K1</accession>
<organism evidence="5 6">
    <name type="scientific">Enterococcus asini</name>
    <dbReference type="NCBI Taxonomy" id="57732"/>
    <lineage>
        <taxon>Bacteria</taxon>
        <taxon>Bacillati</taxon>
        <taxon>Bacillota</taxon>
        <taxon>Bacilli</taxon>
        <taxon>Lactobacillales</taxon>
        <taxon>Enterococcaceae</taxon>
        <taxon>Enterococcus</taxon>
    </lineage>
</organism>
<evidence type="ECO:0000313" key="6">
    <source>
        <dbReference type="Proteomes" id="UP001256711"/>
    </source>
</evidence>
<dbReference type="AlphaFoldDB" id="A0AAW8U3K1"/>
<gene>
    <name evidence="5" type="ORF">P7H43_12345</name>
</gene>
<dbReference type="GO" id="GO:0006508">
    <property type="term" value="P:proteolysis"/>
    <property type="evidence" value="ECO:0007669"/>
    <property type="project" value="UniProtKB-KW"/>
</dbReference>
<dbReference type="NCBIfam" id="TIGR01076">
    <property type="entry name" value="sortase_fam"/>
    <property type="match status" value="1"/>
</dbReference>
<keyword evidence="1" id="KW-0645">Protease</keyword>